<dbReference type="Proteomes" id="UP000015106">
    <property type="component" value="Chromosome 5"/>
</dbReference>
<feature type="region of interest" description="Disordered" evidence="1">
    <location>
        <begin position="1"/>
        <end position="78"/>
    </location>
</feature>
<feature type="compositionally biased region" description="Polar residues" evidence="1">
    <location>
        <begin position="56"/>
        <end position="70"/>
    </location>
</feature>
<feature type="compositionally biased region" description="Low complexity" evidence="1">
    <location>
        <begin position="29"/>
        <end position="47"/>
    </location>
</feature>
<protein>
    <submittedName>
        <fullName evidence="2">Uncharacterized protein</fullName>
    </submittedName>
</protein>
<dbReference type="AlphaFoldDB" id="A0A8R7QAX3"/>
<sequence length="119" mass="11849">MSPCSPMSVTGSVDGSSAYEPPPRASARGSPGCSTTSGTTSTCGTYPSPSPPTSGLESRSVGSDITSGRGRNSPGFWFMDSGSISRLTAAEGAYSSRPSARPAMSRQAMATAATTAGNS</sequence>
<evidence type="ECO:0000313" key="2">
    <source>
        <dbReference type="EnsemblPlants" id="TuG1812G0500000171.01.T01.cds403555"/>
    </source>
</evidence>
<name>A0A8R7QAX3_TRIUA</name>
<keyword evidence="3" id="KW-1185">Reference proteome</keyword>
<reference evidence="2" key="3">
    <citation type="submission" date="2022-06" db="UniProtKB">
        <authorList>
            <consortium name="EnsemblPlants"/>
        </authorList>
    </citation>
    <scope>IDENTIFICATION</scope>
</reference>
<dbReference type="EnsemblPlants" id="TuG1812G0500000171.01.T01">
    <property type="protein sequence ID" value="TuG1812G0500000171.01.T01.cds403555"/>
    <property type="gene ID" value="TuG1812G0500000171.01"/>
</dbReference>
<reference evidence="3" key="1">
    <citation type="journal article" date="2013" name="Nature">
        <title>Draft genome of the wheat A-genome progenitor Triticum urartu.</title>
        <authorList>
            <person name="Ling H.Q."/>
            <person name="Zhao S."/>
            <person name="Liu D."/>
            <person name="Wang J."/>
            <person name="Sun H."/>
            <person name="Zhang C."/>
            <person name="Fan H."/>
            <person name="Li D."/>
            <person name="Dong L."/>
            <person name="Tao Y."/>
            <person name="Gao C."/>
            <person name="Wu H."/>
            <person name="Li Y."/>
            <person name="Cui Y."/>
            <person name="Guo X."/>
            <person name="Zheng S."/>
            <person name="Wang B."/>
            <person name="Yu K."/>
            <person name="Liang Q."/>
            <person name="Yang W."/>
            <person name="Lou X."/>
            <person name="Chen J."/>
            <person name="Feng M."/>
            <person name="Jian J."/>
            <person name="Zhang X."/>
            <person name="Luo G."/>
            <person name="Jiang Y."/>
            <person name="Liu J."/>
            <person name="Wang Z."/>
            <person name="Sha Y."/>
            <person name="Zhang B."/>
            <person name="Wu H."/>
            <person name="Tang D."/>
            <person name="Shen Q."/>
            <person name="Xue P."/>
            <person name="Zou S."/>
            <person name="Wang X."/>
            <person name="Liu X."/>
            <person name="Wang F."/>
            <person name="Yang Y."/>
            <person name="An X."/>
            <person name="Dong Z."/>
            <person name="Zhang K."/>
            <person name="Zhang X."/>
            <person name="Luo M.C."/>
            <person name="Dvorak J."/>
            <person name="Tong Y."/>
            <person name="Wang J."/>
            <person name="Yang H."/>
            <person name="Li Z."/>
            <person name="Wang D."/>
            <person name="Zhang A."/>
            <person name="Wang J."/>
        </authorList>
    </citation>
    <scope>NUCLEOTIDE SEQUENCE</scope>
    <source>
        <strain evidence="3">cv. G1812</strain>
    </source>
</reference>
<proteinExistence type="predicted"/>
<feature type="compositionally biased region" description="Polar residues" evidence="1">
    <location>
        <begin position="1"/>
        <end position="15"/>
    </location>
</feature>
<reference evidence="2" key="2">
    <citation type="submission" date="2018-03" db="EMBL/GenBank/DDBJ databases">
        <title>The Triticum urartu genome reveals the dynamic nature of wheat genome evolution.</title>
        <authorList>
            <person name="Ling H."/>
            <person name="Ma B."/>
            <person name="Shi X."/>
            <person name="Liu H."/>
            <person name="Dong L."/>
            <person name="Sun H."/>
            <person name="Cao Y."/>
            <person name="Gao Q."/>
            <person name="Zheng S."/>
            <person name="Li Y."/>
            <person name="Yu Y."/>
            <person name="Du H."/>
            <person name="Qi M."/>
            <person name="Li Y."/>
            <person name="Yu H."/>
            <person name="Cui Y."/>
            <person name="Wang N."/>
            <person name="Chen C."/>
            <person name="Wu H."/>
            <person name="Zhao Y."/>
            <person name="Zhang J."/>
            <person name="Li Y."/>
            <person name="Zhou W."/>
            <person name="Zhang B."/>
            <person name="Hu W."/>
            <person name="Eijk M."/>
            <person name="Tang J."/>
            <person name="Witsenboer H."/>
            <person name="Zhao S."/>
            <person name="Li Z."/>
            <person name="Zhang A."/>
            <person name="Wang D."/>
            <person name="Liang C."/>
        </authorList>
    </citation>
    <scope>NUCLEOTIDE SEQUENCE [LARGE SCALE GENOMIC DNA]</scope>
    <source>
        <strain evidence="2">cv. G1812</strain>
    </source>
</reference>
<accession>A0A8R7QAX3</accession>
<evidence type="ECO:0000313" key="3">
    <source>
        <dbReference type="Proteomes" id="UP000015106"/>
    </source>
</evidence>
<dbReference type="Gramene" id="TuG1812G0500000171.01.T01">
    <property type="protein sequence ID" value="TuG1812G0500000171.01.T01.cds403555"/>
    <property type="gene ID" value="TuG1812G0500000171.01"/>
</dbReference>
<organism evidence="2 3">
    <name type="scientific">Triticum urartu</name>
    <name type="common">Red wild einkorn</name>
    <name type="synonym">Crithodium urartu</name>
    <dbReference type="NCBI Taxonomy" id="4572"/>
    <lineage>
        <taxon>Eukaryota</taxon>
        <taxon>Viridiplantae</taxon>
        <taxon>Streptophyta</taxon>
        <taxon>Embryophyta</taxon>
        <taxon>Tracheophyta</taxon>
        <taxon>Spermatophyta</taxon>
        <taxon>Magnoliopsida</taxon>
        <taxon>Liliopsida</taxon>
        <taxon>Poales</taxon>
        <taxon>Poaceae</taxon>
        <taxon>BOP clade</taxon>
        <taxon>Pooideae</taxon>
        <taxon>Triticodae</taxon>
        <taxon>Triticeae</taxon>
        <taxon>Triticinae</taxon>
        <taxon>Triticum</taxon>
    </lineage>
</organism>
<feature type="compositionally biased region" description="Low complexity" evidence="1">
    <location>
        <begin position="96"/>
        <end position="108"/>
    </location>
</feature>
<evidence type="ECO:0000256" key="1">
    <source>
        <dbReference type="SAM" id="MobiDB-lite"/>
    </source>
</evidence>
<feature type="region of interest" description="Disordered" evidence="1">
    <location>
        <begin position="96"/>
        <end position="119"/>
    </location>
</feature>